<dbReference type="InterPro" id="IPR016208">
    <property type="entry name" value="Ald_Oxase/xanthine_DH-like"/>
</dbReference>
<name>A0A7W9ZG80_NOVIT</name>
<organism evidence="4 5">
    <name type="scientific">Novispirillum itersonii</name>
    <name type="common">Aquaspirillum itersonii</name>
    <dbReference type="NCBI Taxonomy" id="189"/>
    <lineage>
        <taxon>Bacteria</taxon>
        <taxon>Pseudomonadati</taxon>
        <taxon>Pseudomonadota</taxon>
        <taxon>Alphaproteobacteria</taxon>
        <taxon>Rhodospirillales</taxon>
        <taxon>Novispirillaceae</taxon>
        <taxon>Novispirillum</taxon>
    </lineage>
</organism>
<evidence type="ECO:0000259" key="3">
    <source>
        <dbReference type="SMART" id="SM01008"/>
    </source>
</evidence>
<dbReference type="Gene3D" id="3.90.1170.50">
    <property type="entry name" value="Aldehyde oxidase/xanthine dehydrogenase, a/b hammerhead"/>
    <property type="match status" value="1"/>
</dbReference>
<dbReference type="InterPro" id="IPR037165">
    <property type="entry name" value="AldOxase/xan_DH_Mopterin-bd_sf"/>
</dbReference>
<dbReference type="Pfam" id="PF20256">
    <property type="entry name" value="MoCoBD_2"/>
    <property type="match status" value="1"/>
</dbReference>
<keyword evidence="1" id="KW-0500">Molybdenum</keyword>
<dbReference type="Proteomes" id="UP000544872">
    <property type="component" value="Unassembled WGS sequence"/>
</dbReference>
<dbReference type="Pfam" id="PF01315">
    <property type="entry name" value="Ald_Xan_dh_C"/>
    <property type="match status" value="1"/>
</dbReference>
<dbReference type="SUPFAM" id="SSF56003">
    <property type="entry name" value="Molybdenum cofactor-binding domain"/>
    <property type="match status" value="1"/>
</dbReference>
<dbReference type="RefSeq" id="WP_184263755.1">
    <property type="nucleotide sequence ID" value="NZ_JACIIX010000008.1"/>
</dbReference>
<reference evidence="4 5" key="1">
    <citation type="submission" date="2020-08" db="EMBL/GenBank/DDBJ databases">
        <title>Genomic Encyclopedia of Type Strains, Phase IV (KMG-IV): sequencing the most valuable type-strain genomes for metagenomic binning, comparative biology and taxonomic classification.</title>
        <authorList>
            <person name="Goeker M."/>
        </authorList>
    </citation>
    <scope>NUCLEOTIDE SEQUENCE [LARGE SCALE GENOMIC DNA]</scope>
    <source>
        <strain evidence="4 5">DSM 11590</strain>
    </source>
</reference>
<dbReference type="AlphaFoldDB" id="A0A7W9ZG80"/>
<dbReference type="PANTHER" id="PTHR11908">
    <property type="entry name" value="XANTHINE DEHYDROGENASE"/>
    <property type="match status" value="1"/>
</dbReference>
<dbReference type="GO" id="GO:0043885">
    <property type="term" value="F:anaerobic carbon-monoxide dehydrogenase activity"/>
    <property type="evidence" value="ECO:0007669"/>
    <property type="project" value="UniProtKB-EC"/>
</dbReference>
<feature type="domain" description="Aldehyde oxidase/xanthine dehydrogenase a/b hammerhead" evidence="3">
    <location>
        <begin position="20"/>
        <end position="140"/>
    </location>
</feature>
<dbReference type="EC" id="1.2.7.4" evidence="4"/>
<proteinExistence type="predicted"/>
<dbReference type="GO" id="GO:0005506">
    <property type="term" value="F:iron ion binding"/>
    <property type="evidence" value="ECO:0007669"/>
    <property type="project" value="InterPro"/>
</dbReference>
<keyword evidence="5" id="KW-1185">Reference proteome</keyword>
<sequence length="767" mass="80425">MGRFGFGQALRRVEDDRFLTGQGLYTDDVTLPGQAIGYVVRSPYAHGDITALDVSAAREMPGVLAVLTDADLTAAGIGGLPCVVRPTGTNGQKMPVPDRPVLARGRVRYVGEPVAFVVAETLEQARDAAEQILLDVEILPAVADLVAAVAPDAPLLWPDHAPGNVLTDFALGDAAAVEAAFSTAVHRVSLDLINNRLAPTPLEPRGALAAYDPADGSYTLHTGSQGSHTLRDWLCRLVLNLPPEKLRVVAGDVGGGFGMRLFLYNEQVLVLAAARLTGRPVKWIADRGEGFQSDTHGRDQRNHAELALDADGRILALRVRSLGNVGAYLSQMGAFVPTMAGTSMLTGVYHVPVAYAHAQVVVTNTAPVDAYRGAGRPEAAYVIERLMDAAARQLGLPRDEIRRRNFPAVLPYRTAFGHVYDSGDFPRLLETAQLRADWAGFEARRAEARQRGRLRGLGISYYVEVCGGGGDETAHLELHADGTATVLIGTQSTGQGHETAYAQMVAAEFGISPQAVRVKQGDTAVVPTGKGTGGSRSLPVGGASLSQAVDTVIALARPLAAARLGAAEDSVRFEDGVFLAPASNEGVRLTDLAVEAPAGTLKATSAWKPPAGTYPNGCHLVEVEIDPDTGATEVLRYTIVDDVGVVINPLLLKGQVVGGVAQGLGQALCEGVVYEADSGQLLTGSLMDYALPRADNLPDIDFSTIEIPCTTNLLGVKGAGEAGTIGSTPAVMSAVLDALAPCGITHLDMPATPLAVWTALQTAGTRP</sequence>
<protein>
    <submittedName>
        <fullName evidence="4">Carbon-monoxide dehydrogenase large subunit</fullName>
        <ecNumber evidence="4">1.2.7.4</ecNumber>
    </submittedName>
</protein>
<evidence type="ECO:0000256" key="1">
    <source>
        <dbReference type="ARBA" id="ARBA00022505"/>
    </source>
</evidence>
<gene>
    <name evidence="4" type="ORF">FHS48_002371</name>
</gene>
<dbReference type="SUPFAM" id="SSF54665">
    <property type="entry name" value="CO dehydrogenase molybdoprotein N-domain-like"/>
    <property type="match status" value="1"/>
</dbReference>
<accession>A0A7W9ZG80</accession>
<dbReference type="PANTHER" id="PTHR11908:SF132">
    <property type="entry name" value="ALDEHYDE OXIDASE 1-RELATED"/>
    <property type="match status" value="1"/>
</dbReference>
<dbReference type="InterPro" id="IPR000674">
    <property type="entry name" value="Ald_Oxase/Xan_DH_a/b"/>
</dbReference>
<dbReference type="EMBL" id="JACIIX010000008">
    <property type="protein sequence ID" value="MBB6210941.1"/>
    <property type="molecule type" value="Genomic_DNA"/>
</dbReference>
<dbReference type="Pfam" id="PF02738">
    <property type="entry name" value="MoCoBD_1"/>
    <property type="match status" value="1"/>
</dbReference>
<dbReference type="InterPro" id="IPR046867">
    <property type="entry name" value="AldOxase/xan_DH_MoCoBD2"/>
</dbReference>
<evidence type="ECO:0000313" key="5">
    <source>
        <dbReference type="Proteomes" id="UP000544872"/>
    </source>
</evidence>
<evidence type="ECO:0000256" key="2">
    <source>
        <dbReference type="ARBA" id="ARBA00023002"/>
    </source>
</evidence>
<dbReference type="SMART" id="SM01008">
    <property type="entry name" value="Ald_Xan_dh_C"/>
    <property type="match status" value="1"/>
</dbReference>
<dbReference type="Gene3D" id="3.30.365.10">
    <property type="entry name" value="Aldehyde oxidase/xanthine dehydrogenase, molybdopterin binding domain"/>
    <property type="match status" value="4"/>
</dbReference>
<evidence type="ECO:0000313" key="4">
    <source>
        <dbReference type="EMBL" id="MBB6210941.1"/>
    </source>
</evidence>
<comment type="caution">
    <text evidence="4">The sequence shown here is derived from an EMBL/GenBank/DDBJ whole genome shotgun (WGS) entry which is preliminary data.</text>
</comment>
<dbReference type="InterPro" id="IPR008274">
    <property type="entry name" value="AldOxase/xan_DH_MoCoBD1"/>
</dbReference>
<keyword evidence="2 4" id="KW-0560">Oxidoreductase</keyword>
<dbReference type="InterPro" id="IPR036856">
    <property type="entry name" value="Ald_Oxase/Xan_DH_a/b_sf"/>
</dbReference>